<accession>A0AAN6TKJ4</accession>
<feature type="compositionally biased region" description="Acidic residues" evidence="1">
    <location>
        <begin position="387"/>
        <end position="431"/>
    </location>
</feature>
<comment type="caution">
    <text evidence="2">The sequence shown here is derived from an EMBL/GenBank/DDBJ whole genome shotgun (WGS) entry which is preliminary data.</text>
</comment>
<feature type="region of interest" description="Disordered" evidence="1">
    <location>
        <begin position="155"/>
        <end position="185"/>
    </location>
</feature>
<feature type="region of interest" description="Disordered" evidence="1">
    <location>
        <begin position="239"/>
        <end position="301"/>
    </location>
</feature>
<dbReference type="EMBL" id="MU853333">
    <property type="protein sequence ID" value="KAK4116207.1"/>
    <property type="molecule type" value="Genomic_DNA"/>
</dbReference>
<protein>
    <submittedName>
        <fullName evidence="2">Uncharacterized protein</fullName>
    </submittedName>
</protein>
<feature type="region of interest" description="Disordered" evidence="1">
    <location>
        <begin position="1"/>
        <end position="134"/>
    </location>
</feature>
<reference evidence="2" key="2">
    <citation type="submission" date="2023-05" db="EMBL/GenBank/DDBJ databases">
        <authorList>
            <consortium name="Lawrence Berkeley National Laboratory"/>
            <person name="Steindorff A."/>
            <person name="Hensen N."/>
            <person name="Bonometti L."/>
            <person name="Westerberg I."/>
            <person name="Brannstrom I.O."/>
            <person name="Guillou S."/>
            <person name="Cros-Aarteil S."/>
            <person name="Calhoun S."/>
            <person name="Haridas S."/>
            <person name="Kuo A."/>
            <person name="Mondo S."/>
            <person name="Pangilinan J."/>
            <person name="Riley R."/>
            <person name="Labutti K."/>
            <person name="Andreopoulos B."/>
            <person name="Lipzen A."/>
            <person name="Chen C."/>
            <person name="Yanf M."/>
            <person name="Daum C."/>
            <person name="Ng V."/>
            <person name="Clum A."/>
            <person name="Ohm R."/>
            <person name="Martin F."/>
            <person name="Silar P."/>
            <person name="Natvig D."/>
            <person name="Lalanne C."/>
            <person name="Gautier V."/>
            <person name="Ament-Velasquez S.L."/>
            <person name="Kruys A."/>
            <person name="Hutchinson M.I."/>
            <person name="Powell A.J."/>
            <person name="Barry K."/>
            <person name="Miller A.N."/>
            <person name="Grigoriev I.V."/>
            <person name="Debuchy R."/>
            <person name="Gladieux P."/>
            <person name="Thoren M.H."/>
            <person name="Johannesson H."/>
        </authorList>
    </citation>
    <scope>NUCLEOTIDE SEQUENCE</scope>
    <source>
        <strain evidence="2">CBS 508.74</strain>
    </source>
</reference>
<dbReference type="GeneID" id="89942596"/>
<proteinExistence type="predicted"/>
<feature type="compositionally biased region" description="Acidic residues" evidence="1">
    <location>
        <begin position="441"/>
        <end position="451"/>
    </location>
</feature>
<feature type="compositionally biased region" description="Polar residues" evidence="1">
    <location>
        <begin position="24"/>
        <end position="49"/>
    </location>
</feature>
<reference evidence="2" key="1">
    <citation type="journal article" date="2023" name="Mol. Phylogenet. Evol.">
        <title>Genome-scale phylogeny and comparative genomics of the fungal order Sordariales.</title>
        <authorList>
            <person name="Hensen N."/>
            <person name="Bonometti L."/>
            <person name="Westerberg I."/>
            <person name="Brannstrom I.O."/>
            <person name="Guillou S."/>
            <person name="Cros-Aarteil S."/>
            <person name="Calhoun S."/>
            <person name="Haridas S."/>
            <person name="Kuo A."/>
            <person name="Mondo S."/>
            <person name="Pangilinan J."/>
            <person name="Riley R."/>
            <person name="LaButti K."/>
            <person name="Andreopoulos B."/>
            <person name="Lipzen A."/>
            <person name="Chen C."/>
            <person name="Yan M."/>
            <person name="Daum C."/>
            <person name="Ng V."/>
            <person name="Clum A."/>
            <person name="Steindorff A."/>
            <person name="Ohm R.A."/>
            <person name="Martin F."/>
            <person name="Silar P."/>
            <person name="Natvig D.O."/>
            <person name="Lalanne C."/>
            <person name="Gautier V."/>
            <person name="Ament-Velasquez S.L."/>
            <person name="Kruys A."/>
            <person name="Hutchinson M.I."/>
            <person name="Powell A.J."/>
            <person name="Barry K."/>
            <person name="Miller A.N."/>
            <person name="Grigoriev I.V."/>
            <person name="Debuchy R."/>
            <person name="Gladieux P."/>
            <person name="Hiltunen Thoren M."/>
            <person name="Johannesson H."/>
        </authorList>
    </citation>
    <scope>NUCLEOTIDE SEQUENCE</scope>
    <source>
        <strain evidence="2">CBS 508.74</strain>
    </source>
</reference>
<feature type="compositionally biased region" description="Pro residues" evidence="1">
    <location>
        <begin position="290"/>
        <end position="299"/>
    </location>
</feature>
<organism evidence="2 3">
    <name type="scientific">Canariomyces notabilis</name>
    <dbReference type="NCBI Taxonomy" id="2074819"/>
    <lineage>
        <taxon>Eukaryota</taxon>
        <taxon>Fungi</taxon>
        <taxon>Dikarya</taxon>
        <taxon>Ascomycota</taxon>
        <taxon>Pezizomycotina</taxon>
        <taxon>Sordariomycetes</taxon>
        <taxon>Sordariomycetidae</taxon>
        <taxon>Sordariales</taxon>
        <taxon>Chaetomiaceae</taxon>
        <taxon>Canariomyces</taxon>
    </lineage>
</organism>
<feature type="region of interest" description="Disordered" evidence="1">
    <location>
        <begin position="313"/>
        <end position="458"/>
    </location>
</feature>
<dbReference type="AlphaFoldDB" id="A0AAN6TKJ4"/>
<evidence type="ECO:0000256" key="1">
    <source>
        <dbReference type="SAM" id="MobiDB-lite"/>
    </source>
</evidence>
<keyword evidence="3" id="KW-1185">Reference proteome</keyword>
<dbReference type="RefSeq" id="XP_064673777.1">
    <property type="nucleotide sequence ID" value="XM_064818469.1"/>
</dbReference>
<evidence type="ECO:0000313" key="3">
    <source>
        <dbReference type="Proteomes" id="UP001302812"/>
    </source>
</evidence>
<evidence type="ECO:0000313" key="2">
    <source>
        <dbReference type="EMBL" id="KAK4116207.1"/>
    </source>
</evidence>
<gene>
    <name evidence="2" type="ORF">N656DRAFT_826100</name>
</gene>
<dbReference type="Proteomes" id="UP001302812">
    <property type="component" value="Unassembled WGS sequence"/>
</dbReference>
<name>A0AAN6TKJ4_9PEZI</name>
<sequence length="486" mass="52278">MNFINQLRALQADDSSSDEEFPSFVTSATPPDSEDGSSASSIFTINTTPDKPARKRKHEADDAPQSTKKPKKELSTPPRNGESPAATEPAQTQLSDKSKKRHFDDTAQAADGGHQSPAKKRKSASLKAREAEVPMEYHERVVYDMLNDPTGFDDLVRDTKRKTPNHVKSSFAKWRRRQRQPTPPLVMSGAISVKLSAPKPQSALVVPPMATGWVPGTWAGGWANVPDTAVSATVPAIKSAHAQESGPKPDGDPTSTTAAPLTPRQGSPPLSPQFSLPHASPSWDLFRSYTPPPTSPPYIFPSEDNHLPFVLGDVSGDVFDDDPLSPGGTPSKRNGVFAPRPPPPFRSFRRDHGSPSPMMRKPRGMQAAPTCVGARGGGGDDVRDSEEATTEAEYEPSEDGAHGEDDDGYQADWDSVEEEEEEEETEVEIEPAGEPATGGGTEEDGEEETEAEGGPSFEIVLEVPFPVGDETDTEPPTVIIALTDTE</sequence>